<proteinExistence type="predicted"/>
<dbReference type="EMBL" id="JAHOEF010000038">
    <property type="protein sequence ID" value="MBV3382950.1"/>
    <property type="molecule type" value="Genomic_DNA"/>
</dbReference>
<reference evidence="2 5" key="1">
    <citation type="submission" date="2021-06" db="EMBL/GenBank/DDBJ databases">
        <title>Collection of gut derived symbiotic bacterial strains cultured from healthy donors.</title>
        <authorList>
            <person name="Lin H."/>
            <person name="Littmann E."/>
            <person name="Pamer E.G."/>
        </authorList>
    </citation>
    <scope>NUCLEOTIDE SEQUENCE</scope>
    <source>
        <strain evidence="3 5">MSK.21.70</strain>
        <strain evidence="2">MSK.21.82</strain>
    </source>
</reference>
<comment type="caution">
    <text evidence="2">The sequence shown here is derived from an EMBL/GenBank/DDBJ whole genome shotgun (WGS) entry which is preliminary data.</text>
</comment>
<accession>A0AAW4MUS8</accession>
<dbReference type="EMBL" id="JAHOEL010000060">
    <property type="protein sequence ID" value="MBV3393283.1"/>
    <property type="molecule type" value="Genomic_DNA"/>
</dbReference>
<feature type="transmembrane region" description="Helical" evidence="1">
    <location>
        <begin position="6"/>
        <end position="26"/>
    </location>
</feature>
<dbReference type="GeneID" id="301324566"/>
<keyword evidence="1" id="KW-0812">Transmembrane</keyword>
<gene>
    <name evidence="2" type="ORF">KSV97_06910</name>
    <name evidence="3" type="ORF">KSW06_08460</name>
</gene>
<evidence type="ECO:0000313" key="3">
    <source>
        <dbReference type="EMBL" id="MBV3393283.1"/>
    </source>
</evidence>
<dbReference type="Proteomes" id="UP001196408">
    <property type="component" value="Unassembled WGS sequence"/>
</dbReference>
<evidence type="ECO:0000313" key="2">
    <source>
        <dbReference type="EMBL" id="MBV3382950.1"/>
    </source>
</evidence>
<keyword evidence="1" id="KW-0472">Membrane</keyword>
<sequence>MITYELNLLWTLLGIALLCAFVALLICKTIYKQASMKVLIIVAVIGFLLGIIGVFIYASQAMPL</sequence>
<dbReference type="RefSeq" id="WP_217747748.1">
    <property type="nucleotide sequence ID" value="NZ_JAHOEB010000037.1"/>
</dbReference>
<protein>
    <recommendedName>
        <fullName evidence="6">DUF2768 domain-containing protein</fullName>
    </recommendedName>
</protein>
<evidence type="ECO:0000313" key="4">
    <source>
        <dbReference type="Proteomes" id="UP001196408"/>
    </source>
</evidence>
<evidence type="ECO:0000313" key="5">
    <source>
        <dbReference type="Proteomes" id="UP001197492"/>
    </source>
</evidence>
<evidence type="ECO:0008006" key="6">
    <source>
        <dbReference type="Google" id="ProtNLM"/>
    </source>
</evidence>
<feature type="transmembrane region" description="Helical" evidence="1">
    <location>
        <begin position="38"/>
        <end position="58"/>
    </location>
</feature>
<keyword evidence="1" id="KW-1133">Transmembrane helix</keyword>
<dbReference type="Proteomes" id="UP001197492">
    <property type="component" value="Unassembled WGS sequence"/>
</dbReference>
<keyword evidence="5" id="KW-1185">Reference proteome</keyword>
<organism evidence="2 4">
    <name type="scientific">Catenibacterium mitsuokai</name>
    <dbReference type="NCBI Taxonomy" id="100886"/>
    <lineage>
        <taxon>Bacteria</taxon>
        <taxon>Bacillati</taxon>
        <taxon>Bacillota</taxon>
        <taxon>Erysipelotrichia</taxon>
        <taxon>Erysipelotrichales</taxon>
        <taxon>Coprobacillaceae</taxon>
        <taxon>Catenibacterium</taxon>
    </lineage>
</organism>
<evidence type="ECO:0000256" key="1">
    <source>
        <dbReference type="SAM" id="Phobius"/>
    </source>
</evidence>
<name>A0AAW4MUS8_9FIRM</name>
<dbReference type="AlphaFoldDB" id="A0AAW4MUS8"/>